<dbReference type="SUPFAM" id="SSF56801">
    <property type="entry name" value="Acetyl-CoA synthetase-like"/>
    <property type="match status" value="1"/>
</dbReference>
<reference evidence="3" key="2">
    <citation type="submission" date="2020-01" db="EMBL/GenBank/DDBJ databases">
        <authorList>
            <person name="Hornung B."/>
        </authorList>
    </citation>
    <scope>NUCLEOTIDE SEQUENCE</scope>
    <source>
        <strain evidence="3">PacBioINE</strain>
    </source>
</reference>
<dbReference type="InterPro" id="IPR045851">
    <property type="entry name" value="AMP-bd_C_sf"/>
</dbReference>
<dbReference type="Pfam" id="PF13193">
    <property type="entry name" value="AMP-binding_C"/>
    <property type="match status" value="1"/>
</dbReference>
<feature type="domain" description="AMP-dependent synthetase/ligase" evidence="1">
    <location>
        <begin position="31"/>
        <end position="410"/>
    </location>
</feature>
<sequence length="558" mass="61981">MMRTRHYEFWPKRLPLSLIVPETSLCDNLAVSARRYPDKIAIHYYGGSVSYRRFQDEVEKLAGFLQIKLGVAPKDRILLFMQNSPQFMIAYYAILRASAVVVPMSPMHVTADLEFYINDCQATVAVVGQELYERIAPLQKSTHLQHVIIAAYCDYSSPDFDLEIPPEVGAARLTFGNTKAIYWNEAISGALEPGPSTVSQPDMALLPYTSGTTGIPKGCVHTHGTVNANTVGSAAWTSMTANTTSLTTLPLFHVTGMQHSMNAPIFAGGTMVLLTRWNRELAAALIERFGCTHWVNIATMVVDFLANPNLSKYNVKSLAFVGGGGAPLPEAVGEKLFQLLGVRYAEGYGLSETVSQTHFNPPDRPKLQCLGIPSFDVDARIVAPGTLEELGCGVAGEVVVNGPQVMKEYWNRPDETKKAFITIGGKQFFRTGDIAKYDEDGYFFMVDRIKRMINAAGFKVWPTEVESIMFKHPAIQQACVIGVMDPKRGETVKAYVILHEEERGKVTEQEIIEWTKDKMSSYKYPRSVQFVESLPVSASGKVLWRKLQEQERARAQEG</sequence>
<dbReference type="Proteomes" id="UP000836597">
    <property type="component" value="Chromosome"/>
</dbReference>
<dbReference type="Proteomes" id="UP001071230">
    <property type="component" value="Unassembled WGS sequence"/>
</dbReference>
<evidence type="ECO:0000313" key="5">
    <source>
        <dbReference type="Proteomes" id="UP001071230"/>
    </source>
</evidence>
<dbReference type="InterPro" id="IPR020845">
    <property type="entry name" value="AMP-binding_CS"/>
</dbReference>
<name>A0A8S0W317_9FIRM</name>
<dbReference type="InterPro" id="IPR042099">
    <property type="entry name" value="ANL_N_sf"/>
</dbReference>
<dbReference type="PANTHER" id="PTHR43767">
    <property type="entry name" value="LONG-CHAIN-FATTY-ACID--COA LIGASE"/>
    <property type="match status" value="1"/>
</dbReference>
<reference evidence="4" key="1">
    <citation type="submission" date="2014-11" db="EMBL/GenBank/DDBJ databases">
        <authorList>
            <person name="Hornung B.V."/>
        </authorList>
    </citation>
    <scope>NUCLEOTIDE SEQUENCE</scope>
    <source>
        <strain evidence="4">INE</strain>
    </source>
</reference>
<dbReference type="InterPro" id="IPR025110">
    <property type="entry name" value="AMP-bd_C"/>
</dbReference>
<evidence type="ECO:0000313" key="3">
    <source>
        <dbReference type="EMBL" id="CAA7601218.1"/>
    </source>
</evidence>
<keyword evidence="5" id="KW-1185">Reference proteome</keyword>
<dbReference type="GO" id="GO:0016878">
    <property type="term" value="F:acid-thiol ligase activity"/>
    <property type="evidence" value="ECO:0007669"/>
    <property type="project" value="UniProtKB-ARBA"/>
</dbReference>
<proteinExistence type="predicted"/>
<dbReference type="Gene3D" id="3.30.300.30">
    <property type="match status" value="1"/>
</dbReference>
<keyword evidence="4" id="KW-0436">Ligase</keyword>
<dbReference type="EMBL" id="CDGJ01000082">
    <property type="protein sequence ID" value="CEJ08503.1"/>
    <property type="molecule type" value="Genomic_DNA"/>
</dbReference>
<dbReference type="Pfam" id="PF00501">
    <property type="entry name" value="AMP-binding"/>
    <property type="match status" value="1"/>
</dbReference>
<evidence type="ECO:0000313" key="4">
    <source>
        <dbReference type="EMBL" id="CEJ08503.1"/>
    </source>
</evidence>
<dbReference type="InterPro" id="IPR000873">
    <property type="entry name" value="AMP-dep_synth/lig_dom"/>
</dbReference>
<dbReference type="EMBL" id="LR746496">
    <property type="protein sequence ID" value="CAA7601218.1"/>
    <property type="molecule type" value="Genomic_DNA"/>
</dbReference>
<evidence type="ECO:0000259" key="2">
    <source>
        <dbReference type="Pfam" id="PF13193"/>
    </source>
</evidence>
<dbReference type="NCBIfam" id="NF006181">
    <property type="entry name" value="PRK08314.1"/>
    <property type="match status" value="1"/>
</dbReference>
<dbReference type="KEGG" id="aacx:DEACI_1871"/>
<dbReference type="Gene3D" id="3.40.50.12780">
    <property type="entry name" value="N-terminal domain of ligase-like"/>
    <property type="match status" value="1"/>
</dbReference>
<dbReference type="AlphaFoldDB" id="A0A8S0W317"/>
<dbReference type="PANTHER" id="PTHR43767:SF1">
    <property type="entry name" value="NONRIBOSOMAL PEPTIDE SYNTHASE PES1 (EUROFUNG)-RELATED"/>
    <property type="match status" value="1"/>
</dbReference>
<feature type="domain" description="AMP-binding enzyme C-terminal" evidence="2">
    <location>
        <begin position="464"/>
        <end position="541"/>
    </location>
</feature>
<dbReference type="InterPro" id="IPR050237">
    <property type="entry name" value="ATP-dep_AMP-bd_enzyme"/>
</dbReference>
<protein>
    <submittedName>
        <fullName evidence="3">AMP-dependent synthetase/ligase</fullName>
    </submittedName>
    <submittedName>
        <fullName evidence="4">Long-chain-fatty-acid--CoA ligase</fullName>
    </submittedName>
</protein>
<organism evidence="3">
    <name type="scientific">Acididesulfobacillus acetoxydans</name>
    <dbReference type="NCBI Taxonomy" id="1561005"/>
    <lineage>
        <taxon>Bacteria</taxon>
        <taxon>Bacillati</taxon>
        <taxon>Bacillota</taxon>
        <taxon>Clostridia</taxon>
        <taxon>Eubacteriales</taxon>
        <taxon>Peptococcaceae</taxon>
        <taxon>Acididesulfobacillus</taxon>
    </lineage>
</organism>
<dbReference type="RefSeq" id="WP_240984776.1">
    <property type="nucleotide sequence ID" value="NZ_CDGJ01000082.1"/>
</dbReference>
<accession>A0A8S0W317</accession>
<gene>
    <name evidence="3" type="ORF">DEACI_1871</name>
    <name evidence="4" type="ORF">DEACI_2980</name>
</gene>
<evidence type="ECO:0000259" key="1">
    <source>
        <dbReference type="Pfam" id="PF00501"/>
    </source>
</evidence>
<dbReference type="PROSITE" id="PS00455">
    <property type="entry name" value="AMP_BINDING"/>
    <property type="match status" value="1"/>
</dbReference>